<name>F2PNK6_TRIEC</name>
<evidence type="ECO:0000313" key="1">
    <source>
        <dbReference type="EMBL" id="EGE03474.1"/>
    </source>
</evidence>
<sequence>MNQPRYYDDATPWGTIFAESKPSRFRMAQGAVFLPLRLHGDIDTLNSSSTVYCVKMIILTLGHSLLLDRPGNQPIVPALSLRTRQSTTISDANLEPISEHMSVSLPEGSCVYYAVLFMLELLRGEQ</sequence>
<dbReference type="HOGENOM" id="CLU_1983139_0_0_1"/>
<dbReference type="VEuPathDB" id="FungiDB:TEQG_02505"/>
<organism evidence="1 2">
    <name type="scientific">Trichophyton equinum (strain ATCC MYA-4606 / CBS 127.97)</name>
    <name type="common">Horse ringworm fungus</name>
    <dbReference type="NCBI Taxonomy" id="559882"/>
    <lineage>
        <taxon>Eukaryota</taxon>
        <taxon>Fungi</taxon>
        <taxon>Dikarya</taxon>
        <taxon>Ascomycota</taxon>
        <taxon>Pezizomycotina</taxon>
        <taxon>Eurotiomycetes</taxon>
        <taxon>Eurotiomycetidae</taxon>
        <taxon>Onygenales</taxon>
        <taxon>Arthrodermataceae</taxon>
        <taxon>Trichophyton</taxon>
    </lineage>
</organism>
<dbReference type="AlphaFoldDB" id="F2PNK6"/>
<dbReference type="EMBL" id="DS995727">
    <property type="protein sequence ID" value="EGE03474.1"/>
    <property type="molecule type" value="Genomic_DNA"/>
</dbReference>
<dbReference type="Proteomes" id="UP000009169">
    <property type="component" value="Unassembled WGS sequence"/>
</dbReference>
<proteinExistence type="predicted"/>
<keyword evidence="2" id="KW-1185">Reference proteome</keyword>
<gene>
    <name evidence="1" type="ORF">TEQG_02505</name>
</gene>
<protein>
    <submittedName>
        <fullName evidence="1">Uncharacterized protein</fullName>
    </submittedName>
</protein>
<evidence type="ECO:0000313" key="2">
    <source>
        <dbReference type="Proteomes" id="UP000009169"/>
    </source>
</evidence>
<accession>F2PNK6</accession>
<reference evidence="2" key="1">
    <citation type="journal article" date="2012" name="MBio">
        <title>Comparative genome analysis of Trichophyton rubrum and related dermatophytes reveals candidate genes involved in infection.</title>
        <authorList>
            <person name="Martinez D.A."/>
            <person name="Oliver B.G."/>
            <person name="Graeser Y."/>
            <person name="Goldberg J.M."/>
            <person name="Li W."/>
            <person name="Martinez-Rossi N.M."/>
            <person name="Monod M."/>
            <person name="Shelest E."/>
            <person name="Barton R.C."/>
            <person name="Birch E."/>
            <person name="Brakhage A.A."/>
            <person name="Chen Z."/>
            <person name="Gurr S.J."/>
            <person name="Heiman D."/>
            <person name="Heitman J."/>
            <person name="Kosti I."/>
            <person name="Rossi A."/>
            <person name="Saif S."/>
            <person name="Samalova M."/>
            <person name="Saunders C.W."/>
            <person name="Shea T."/>
            <person name="Summerbell R.C."/>
            <person name="Xu J."/>
            <person name="Young S."/>
            <person name="Zeng Q."/>
            <person name="Birren B.W."/>
            <person name="Cuomo C.A."/>
            <person name="White T.C."/>
        </authorList>
    </citation>
    <scope>NUCLEOTIDE SEQUENCE [LARGE SCALE GENOMIC DNA]</scope>
    <source>
        <strain evidence="2">ATCC MYA-4606 / CBS 127.97</strain>
    </source>
</reference>